<evidence type="ECO:0000256" key="2">
    <source>
        <dbReference type="ARBA" id="ARBA00044777"/>
    </source>
</evidence>
<dbReference type="InterPro" id="IPR003768">
    <property type="entry name" value="ScpA"/>
</dbReference>
<dbReference type="EMBL" id="DF968181">
    <property type="protein sequence ID" value="GAP40088.1"/>
    <property type="molecule type" value="Genomic_DNA"/>
</dbReference>
<organism evidence="3">
    <name type="scientific">Flexilinea flocculi</name>
    <dbReference type="NCBI Taxonomy" id="1678840"/>
    <lineage>
        <taxon>Bacteria</taxon>
        <taxon>Bacillati</taxon>
        <taxon>Chloroflexota</taxon>
        <taxon>Anaerolineae</taxon>
        <taxon>Anaerolineales</taxon>
        <taxon>Anaerolineaceae</taxon>
        <taxon>Flexilinea</taxon>
    </lineage>
</organism>
<dbReference type="PANTHER" id="PTHR33969:SF2">
    <property type="entry name" value="SEGREGATION AND CONDENSATION PROTEIN A"/>
    <property type="match status" value="1"/>
</dbReference>
<accession>A0A0S7BU57</accession>
<dbReference type="GO" id="GO:0007059">
    <property type="term" value="P:chromosome segregation"/>
    <property type="evidence" value="ECO:0007669"/>
    <property type="project" value="UniProtKB-KW"/>
</dbReference>
<sequence length="260" mass="29089">MPANISAFHSDQYQIETDLYQGPLDVLLDLIEKAELDITVLSLAQVTDQFLAYIERMEDDNPAEVSAFIVIAARLIQIKSAALLPNAAVQLQNLDEDSGESLAQQLILYRKFKQLAAWLAAREDQDLRSWERLHAPDVGIEPPLDLSDLKLSRLAEIAGYLFSKRQDLPELSTVMGVPRITIGQRIRFLIQRIKIGEKLNLSSLLRSGSRVEAVVTFLAMLELMKRNVIQIEQSGIFADIEITAAEPLSQDAEITSEFGE</sequence>
<dbReference type="OrthoDB" id="9811016at2"/>
<evidence type="ECO:0000313" key="3">
    <source>
        <dbReference type="EMBL" id="GAP40088.1"/>
    </source>
</evidence>
<protein>
    <recommendedName>
        <fullName evidence="2">Segregation and condensation protein A</fullName>
    </recommendedName>
</protein>
<dbReference type="Gene3D" id="6.10.250.2410">
    <property type="match status" value="1"/>
</dbReference>
<evidence type="ECO:0000256" key="1">
    <source>
        <dbReference type="ARBA" id="ARBA00022829"/>
    </source>
</evidence>
<evidence type="ECO:0000313" key="4">
    <source>
        <dbReference type="Proteomes" id="UP000053370"/>
    </source>
</evidence>
<proteinExistence type="predicted"/>
<dbReference type="PATRIC" id="fig|1678840.3.peg.1261"/>
<dbReference type="InterPro" id="IPR023093">
    <property type="entry name" value="ScpA-like_C"/>
</dbReference>
<dbReference type="STRING" id="1678840.ATC1_1353"/>
<dbReference type="PANTHER" id="PTHR33969">
    <property type="entry name" value="SEGREGATION AND CONDENSATION PROTEIN A"/>
    <property type="match status" value="1"/>
</dbReference>
<gene>
    <name evidence="3" type="ORF">ATC1_1353</name>
</gene>
<dbReference type="Proteomes" id="UP000053370">
    <property type="component" value="Unassembled WGS sequence"/>
</dbReference>
<dbReference type="Pfam" id="PF02616">
    <property type="entry name" value="SMC_ScpA"/>
    <property type="match status" value="1"/>
</dbReference>
<dbReference type="InterPro" id="IPR036390">
    <property type="entry name" value="WH_DNA-bd_sf"/>
</dbReference>
<keyword evidence="4" id="KW-1185">Reference proteome</keyword>
<dbReference type="RefSeq" id="WP_062279094.1">
    <property type="nucleotide sequence ID" value="NZ_DF968181.1"/>
</dbReference>
<dbReference type="Gene3D" id="1.10.10.580">
    <property type="entry name" value="Structural maintenance of chromosome 1. Chain E"/>
    <property type="match status" value="1"/>
</dbReference>
<dbReference type="SUPFAM" id="SSF46785">
    <property type="entry name" value="Winged helix' DNA-binding domain"/>
    <property type="match status" value="1"/>
</dbReference>
<reference evidence="3" key="1">
    <citation type="journal article" date="2015" name="Genome Announc.">
        <title>Draft Genome Sequence of Anaerolineae Strain TC1, a Novel Isolate from a Methanogenic Wastewater Treatment System.</title>
        <authorList>
            <person name="Matsuura N."/>
            <person name="Tourlousse D.M."/>
            <person name="Sun L."/>
            <person name="Toyonaga M."/>
            <person name="Kuroda K."/>
            <person name="Ohashi A."/>
            <person name="Cruz R."/>
            <person name="Yamaguchi T."/>
            <person name="Sekiguchi Y."/>
        </authorList>
    </citation>
    <scope>NUCLEOTIDE SEQUENCE [LARGE SCALE GENOMIC DNA]</scope>
    <source>
        <strain evidence="3">TC1</strain>
    </source>
</reference>
<name>A0A0S7BU57_9CHLR</name>
<dbReference type="AlphaFoldDB" id="A0A0S7BU57"/>
<keyword evidence="1" id="KW-0159">Chromosome partition</keyword>